<keyword evidence="3 6" id="KW-0547">Nucleotide-binding</keyword>
<accession>A0A8X8YNM0</accession>
<dbReference type="EMBL" id="PNBA02000002">
    <property type="protein sequence ID" value="KAG6434950.1"/>
    <property type="molecule type" value="Genomic_DNA"/>
</dbReference>
<reference evidence="10" key="1">
    <citation type="submission" date="2018-01" db="EMBL/GenBank/DDBJ databases">
        <authorList>
            <person name="Mao J.F."/>
        </authorList>
    </citation>
    <scope>NUCLEOTIDE SEQUENCE</scope>
    <source>
        <strain evidence="10">Huo1</strain>
        <tissue evidence="10">Leaf</tissue>
    </source>
</reference>
<dbReference type="InterPro" id="IPR011761">
    <property type="entry name" value="ATP-grasp"/>
</dbReference>
<dbReference type="PROSITE" id="PS50975">
    <property type="entry name" value="ATP_GRASP"/>
    <property type="match status" value="1"/>
</dbReference>
<keyword evidence="4 6" id="KW-0067">ATP-binding</keyword>
<keyword evidence="5" id="KW-0092">Biotin</keyword>
<dbReference type="Pfam" id="PF02786">
    <property type="entry name" value="CPSase_L_D2"/>
    <property type="match status" value="1"/>
</dbReference>
<dbReference type="SMART" id="SM00878">
    <property type="entry name" value="Biotin_carb_C"/>
    <property type="match status" value="1"/>
</dbReference>
<protein>
    <recommendedName>
        <fullName evidence="12">3-methylcrotonyl-CoA carboxylase alpha subunit</fullName>
    </recommendedName>
</protein>
<dbReference type="AlphaFoldDB" id="A0A8X8YNM0"/>
<dbReference type="Pfam" id="PF07714">
    <property type="entry name" value="PK_Tyr_Ser-Thr"/>
    <property type="match status" value="1"/>
</dbReference>
<dbReference type="InterPro" id="IPR016185">
    <property type="entry name" value="PreATP-grasp_dom_sf"/>
</dbReference>
<organism evidence="10">
    <name type="scientific">Salvia splendens</name>
    <name type="common">Scarlet sage</name>
    <dbReference type="NCBI Taxonomy" id="180675"/>
    <lineage>
        <taxon>Eukaryota</taxon>
        <taxon>Viridiplantae</taxon>
        <taxon>Streptophyta</taxon>
        <taxon>Embryophyta</taxon>
        <taxon>Tracheophyta</taxon>
        <taxon>Spermatophyta</taxon>
        <taxon>Magnoliopsida</taxon>
        <taxon>eudicotyledons</taxon>
        <taxon>Gunneridae</taxon>
        <taxon>Pentapetalae</taxon>
        <taxon>asterids</taxon>
        <taxon>lamiids</taxon>
        <taxon>Lamiales</taxon>
        <taxon>Lamiaceae</taxon>
        <taxon>Nepetoideae</taxon>
        <taxon>Mentheae</taxon>
        <taxon>Salviinae</taxon>
        <taxon>Salvia</taxon>
        <taxon>Salvia subgen. Calosphace</taxon>
        <taxon>core Calosphace</taxon>
    </lineage>
</organism>
<dbReference type="GO" id="GO:0046872">
    <property type="term" value="F:metal ion binding"/>
    <property type="evidence" value="ECO:0007669"/>
    <property type="project" value="InterPro"/>
</dbReference>
<dbReference type="InterPro" id="IPR011054">
    <property type="entry name" value="Rudment_hybrid_motif"/>
</dbReference>
<evidence type="ECO:0000256" key="1">
    <source>
        <dbReference type="ARBA" id="ARBA00001953"/>
    </source>
</evidence>
<dbReference type="InterPro" id="IPR005479">
    <property type="entry name" value="CPAse_ATP-bd"/>
</dbReference>
<proteinExistence type="predicted"/>
<dbReference type="SUPFAM" id="SSF56059">
    <property type="entry name" value="Glutathione synthetase ATP-binding domain-like"/>
    <property type="match status" value="1"/>
</dbReference>
<evidence type="ECO:0000313" key="11">
    <source>
        <dbReference type="Proteomes" id="UP000298416"/>
    </source>
</evidence>
<dbReference type="SMART" id="SM00220">
    <property type="entry name" value="S_TKc"/>
    <property type="match status" value="1"/>
</dbReference>
<dbReference type="Pfam" id="PF19331">
    <property type="entry name" value="MCCA_BT"/>
    <property type="match status" value="1"/>
</dbReference>
<dbReference type="InterPro" id="IPR005482">
    <property type="entry name" value="Biotin_COase_C"/>
</dbReference>
<dbReference type="SUPFAM" id="SSF52440">
    <property type="entry name" value="PreATP-grasp domain"/>
    <property type="match status" value="1"/>
</dbReference>
<evidence type="ECO:0000256" key="2">
    <source>
        <dbReference type="ARBA" id="ARBA00022598"/>
    </source>
</evidence>
<dbReference type="Gene3D" id="1.10.510.10">
    <property type="entry name" value="Transferase(Phosphotransferase) domain 1"/>
    <property type="match status" value="1"/>
</dbReference>
<evidence type="ECO:0000256" key="4">
    <source>
        <dbReference type="ARBA" id="ARBA00022840"/>
    </source>
</evidence>
<evidence type="ECO:0000256" key="5">
    <source>
        <dbReference type="ARBA" id="ARBA00023267"/>
    </source>
</evidence>
<dbReference type="PROSITE" id="PS00867">
    <property type="entry name" value="CPSASE_2"/>
    <property type="match status" value="1"/>
</dbReference>
<dbReference type="PROSITE" id="PS50011">
    <property type="entry name" value="PROTEIN_KINASE_DOM"/>
    <property type="match status" value="1"/>
</dbReference>
<dbReference type="InterPro" id="IPR000719">
    <property type="entry name" value="Prot_kinase_dom"/>
</dbReference>
<dbReference type="InterPro" id="IPR011764">
    <property type="entry name" value="Biotin_carboxylation_dom"/>
</dbReference>
<dbReference type="Pfam" id="PF00289">
    <property type="entry name" value="Biotin_carb_N"/>
    <property type="match status" value="1"/>
</dbReference>
<dbReference type="InterPro" id="IPR005481">
    <property type="entry name" value="BC-like_N"/>
</dbReference>
<dbReference type="PANTHER" id="PTHR18866">
    <property type="entry name" value="CARBOXYLASE:PYRUVATE/ACETYL-COA/PROPIONYL-COA CARBOXYLASE"/>
    <property type="match status" value="1"/>
</dbReference>
<feature type="domain" description="Biotin carboxylation" evidence="9">
    <location>
        <begin position="1"/>
        <end position="431"/>
    </location>
</feature>
<evidence type="ECO:0008006" key="12">
    <source>
        <dbReference type="Google" id="ProtNLM"/>
    </source>
</evidence>
<dbReference type="Gene3D" id="3.30.470.20">
    <property type="entry name" value="ATP-grasp fold, B domain"/>
    <property type="match status" value="1"/>
</dbReference>
<dbReference type="Pfam" id="PF02785">
    <property type="entry name" value="Biotin_carb_C"/>
    <property type="match status" value="1"/>
</dbReference>
<dbReference type="PRINTS" id="PR00109">
    <property type="entry name" value="TYRKINASE"/>
</dbReference>
<evidence type="ECO:0000313" key="10">
    <source>
        <dbReference type="EMBL" id="KAG6434950.1"/>
    </source>
</evidence>
<dbReference type="FunFam" id="3.30.470.20:FF:000028">
    <property type="entry name" value="Methylcrotonoyl-CoA carboxylase subunit alpha, mitochondrial"/>
    <property type="match status" value="1"/>
</dbReference>
<keyword evidence="2" id="KW-0436">Ligase</keyword>
<comment type="caution">
    <text evidence="10">The sequence shown here is derived from an EMBL/GenBank/DDBJ whole genome shotgun (WGS) entry which is preliminary data.</text>
</comment>
<dbReference type="InterPro" id="IPR008271">
    <property type="entry name" value="Ser/Thr_kinase_AS"/>
</dbReference>
<dbReference type="GO" id="GO:0004672">
    <property type="term" value="F:protein kinase activity"/>
    <property type="evidence" value="ECO:0007669"/>
    <property type="project" value="InterPro"/>
</dbReference>
<evidence type="ECO:0000259" key="7">
    <source>
        <dbReference type="PROSITE" id="PS50011"/>
    </source>
</evidence>
<comment type="cofactor">
    <cofactor evidence="1">
        <name>biotin</name>
        <dbReference type="ChEBI" id="CHEBI:57586"/>
    </cofactor>
</comment>
<feature type="domain" description="ATP-grasp" evidence="8">
    <location>
        <begin position="103"/>
        <end position="301"/>
    </location>
</feature>
<sequence length="844" mass="93101">MRTAKRLGIRTVAVYSDADDRSLHVKLADEAVRIGPPPARLSYLSAAAIIEAASRTGAQAIHPGYGFLSESSEFAQLCQDEGITFVGPPASAIRDMGDKSASKRIMGAAGVPLVPGYHGYEQDIDLMKLEAEKIGYPILVKPTHGGGGKGMRIVQSPEDFVDSFIGAQREAAASFGINTILLEKYITKPRHIEVQIFGDKHGNIIHLNERDCSVQRRHQKIIEEAPAPNISGDFRSHLGQAAVSAAKAVNYHSAGTVEFIVDTLSGEFYFMEMNTRLQVEHPVTEMIVGQDLVEWQIRVANGEPLPVSQSEVPLLGHAFEARIYAENVPKGFLPATGILHHYHPVHASSEVRVETGVEQGDTVSMHYDPMIAKLVVWGEDRTGALIKMRDSLSKFQVAGLPTNIDFLSKLANHGAFEKGEVETHFIELHKDDLFVDPDDELSTKLVYNSAARSAAIAAACLCEKEHASASESSPGSLSIWYANPPFRMNHFVKRTMALEWEDESSKFSCCPLILSQFLREEAHDISISSSTSTSGMDRRGEISDGTLLFTVKVRKLWRSVTLFLYPIPNLKFFRIVVGVDSHPQRCGLLAVELPGDSSSNQFPASEPALDPKAVYVSPQTGLSQKYLIKFGRRNAEGCPSDWMSYLNLSKVFMMPKILSVDCLELSCMRVVSCLSYLHSMKIVHRDVKAENMLLDANRTLKIADFGVARVEAQNPRDMTGNTGTLGYMAPEVLDGKPYNRKCDVYSFGICLWEIYCCSTPYPNLSFAEVSAAVVQQNLRPEIPRCCPAPFANIMRRCWDAKPENRPEMDEVVRMLEAVDTSKGGGMIPDDEASGCFCFRPSRGP</sequence>
<name>A0A8X8YNM0_SALSN</name>
<dbReference type="Proteomes" id="UP000298416">
    <property type="component" value="Unassembled WGS sequence"/>
</dbReference>
<dbReference type="FunFam" id="3.30.1490.20:FF:000003">
    <property type="entry name" value="acetyl-CoA carboxylase isoform X1"/>
    <property type="match status" value="1"/>
</dbReference>
<feature type="domain" description="Protein kinase" evidence="7">
    <location>
        <begin position="528"/>
        <end position="818"/>
    </location>
</feature>
<dbReference type="InterPro" id="IPR050856">
    <property type="entry name" value="Biotin_carboxylase_complex"/>
</dbReference>
<dbReference type="SUPFAM" id="SSF51246">
    <property type="entry name" value="Rudiment single hybrid motif"/>
    <property type="match status" value="1"/>
</dbReference>
<reference evidence="10" key="2">
    <citation type="submission" date="2020-08" db="EMBL/GenBank/DDBJ databases">
        <title>Plant Genome Project.</title>
        <authorList>
            <person name="Zhang R.-G."/>
        </authorList>
    </citation>
    <scope>NUCLEOTIDE SEQUENCE</scope>
    <source>
        <strain evidence="10">Huo1</strain>
        <tissue evidence="10">Leaf</tissue>
    </source>
</reference>
<evidence type="ECO:0000256" key="6">
    <source>
        <dbReference type="PROSITE-ProRule" id="PRU00409"/>
    </source>
</evidence>
<dbReference type="InterPro" id="IPR011009">
    <property type="entry name" value="Kinase-like_dom_sf"/>
</dbReference>
<evidence type="ECO:0000259" key="9">
    <source>
        <dbReference type="PROSITE" id="PS50979"/>
    </source>
</evidence>
<dbReference type="PANTHER" id="PTHR18866:SF33">
    <property type="entry name" value="METHYLCROTONOYL-COA CARBOXYLASE SUBUNIT ALPHA, MITOCHONDRIAL-RELATED"/>
    <property type="match status" value="1"/>
</dbReference>
<dbReference type="PROSITE" id="PS00866">
    <property type="entry name" value="CPSASE_1"/>
    <property type="match status" value="1"/>
</dbReference>
<dbReference type="GO" id="GO:0004485">
    <property type="term" value="F:methylcrotonoyl-CoA carboxylase activity"/>
    <property type="evidence" value="ECO:0007669"/>
    <property type="project" value="TreeGrafter"/>
</dbReference>
<evidence type="ECO:0000259" key="8">
    <source>
        <dbReference type="PROSITE" id="PS50975"/>
    </source>
</evidence>
<dbReference type="SUPFAM" id="SSF56112">
    <property type="entry name" value="Protein kinase-like (PK-like)"/>
    <property type="match status" value="1"/>
</dbReference>
<evidence type="ECO:0000256" key="3">
    <source>
        <dbReference type="ARBA" id="ARBA00022741"/>
    </source>
</evidence>
<dbReference type="PROSITE" id="PS50979">
    <property type="entry name" value="BC"/>
    <property type="match status" value="1"/>
</dbReference>
<keyword evidence="11" id="KW-1185">Reference proteome</keyword>
<dbReference type="PROSITE" id="PS00108">
    <property type="entry name" value="PROTEIN_KINASE_ST"/>
    <property type="match status" value="1"/>
</dbReference>
<dbReference type="InterPro" id="IPR045774">
    <property type="entry name" value="MCCA_BT_dom"/>
</dbReference>
<gene>
    <name evidence="10" type="ORF">SASPL_106595</name>
</gene>
<dbReference type="InterPro" id="IPR001245">
    <property type="entry name" value="Ser-Thr/Tyr_kinase_cat_dom"/>
</dbReference>
<dbReference type="GO" id="GO:0005739">
    <property type="term" value="C:mitochondrion"/>
    <property type="evidence" value="ECO:0007669"/>
    <property type="project" value="TreeGrafter"/>
</dbReference>
<dbReference type="GO" id="GO:0005524">
    <property type="term" value="F:ATP binding"/>
    <property type="evidence" value="ECO:0007669"/>
    <property type="project" value="UniProtKB-UniRule"/>
</dbReference>